<proteinExistence type="inferred from homology"/>
<feature type="domain" description="DarT" evidence="7">
    <location>
        <begin position="8"/>
        <end position="216"/>
    </location>
</feature>
<keyword evidence="3 6" id="KW-0808">Transferase</keyword>
<sequence length="216" mass="25500">MTRIPENPKVYHITHVNNLEGIIRDGGLFSDAEIQRRRQSIHTIGMSEIKRRRLREIEVNCHPGTMVGEYVPFYFCPRSVMLYVIYRANHPELRFRGGQDNIVHLEADLYEVVQWATKNNVRWAFSNGNAGAFFTDFFTGIEYLDELDWEAIATTDFRNLDTREAKQAEFLVYGFFPWQLVQRVGVLSERVYHRTRNIIQKAQHKPVVSIQPEWYF</sequence>
<dbReference type="InterPro" id="IPR029494">
    <property type="entry name" value="DarT"/>
</dbReference>
<feature type="binding site" evidence="6">
    <location>
        <begin position="12"/>
        <end position="14"/>
    </location>
    <ligand>
        <name>NAD(+)</name>
        <dbReference type="ChEBI" id="CHEBI:57540"/>
    </ligand>
</feature>
<gene>
    <name evidence="8" type="ORF">ENJ89_04495</name>
</gene>
<dbReference type="AlphaFoldDB" id="A0A7V5PNN2"/>
<dbReference type="GO" id="GO:0016757">
    <property type="term" value="F:glycosyltransferase activity"/>
    <property type="evidence" value="ECO:0007669"/>
    <property type="project" value="UniProtKB-UniRule"/>
</dbReference>
<evidence type="ECO:0000256" key="5">
    <source>
        <dbReference type="ARBA" id="ARBA00023125"/>
    </source>
</evidence>
<feature type="binding site" evidence="6">
    <location>
        <position position="21"/>
    </location>
    <ligand>
        <name>NAD(+)</name>
        <dbReference type="ChEBI" id="CHEBI:57540"/>
    </ligand>
</feature>
<accession>A0A7V5PNN2</accession>
<feature type="active site" evidence="6">
    <location>
        <position position="169"/>
    </location>
</feature>
<keyword evidence="1 6" id="KW-1277">Toxin-antitoxin system</keyword>
<feature type="binding site" evidence="6">
    <location>
        <position position="53"/>
    </location>
    <ligand>
        <name>NAD(+)</name>
        <dbReference type="ChEBI" id="CHEBI:57540"/>
    </ligand>
</feature>
<keyword evidence="5 6" id="KW-0238">DNA-binding</keyword>
<keyword evidence="4 6" id="KW-0548">Nucleotidyltransferase</keyword>
<dbReference type="GO" id="GO:0003677">
    <property type="term" value="F:DNA binding"/>
    <property type="evidence" value="ECO:0007669"/>
    <property type="project" value="UniProtKB-UniRule"/>
</dbReference>
<feature type="active site" description="Proton acceptor" evidence="6">
    <location>
        <position position="53"/>
    </location>
</feature>
<comment type="catalytic activity">
    <reaction evidence="6">
        <text>a thymidine in DNA + NAD(+) = an N-(ADP-alpha-D-ribosyl)-thymidine in DNA + nicotinamide + H(+)</text>
        <dbReference type="Rhea" id="RHEA:71651"/>
        <dbReference type="Rhea" id="RHEA-COMP:13556"/>
        <dbReference type="Rhea" id="RHEA-COMP:18051"/>
        <dbReference type="ChEBI" id="CHEBI:15378"/>
        <dbReference type="ChEBI" id="CHEBI:17154"/>
        <dbReference type="ChEBI" id="CHEBI:57540"/>
        <dbReference type="ChEBI" id="CHEBI:137386"/>
        <dbReference type="ChEBI" id="CHEBI:191199"/>
    </reaction>
</comment>
<protein>
    <submittedName>
        <fullName evidence="8">DUF4433 domain-containing protein</fullName>
    </submittedName>
</protein>
<evidence type="ECO:0000313" key="8">
    <source>
        <dbReference type="EMBL" id="HHJ52432.1"/>
    </source>
</evidence>
<keyword evidence="2 6" id="KW-0328">Glycosyltransferase</keyword>
<evidence type="ECO:0000256" key="2">
    <source>
        <dbReference type="ARBA" id="ARBA00022676"/>
    </source>
</evidence>
<dbReference type="Pfam" id="PF14487">
    <property type="entry name" value="DarT"/>
    <property type="match status" value="1"/>
</dbReference>
<dbReference type="Proteomes" id="UP000886124">
    <property type="component" value="Unassembled WGS sequence"/>
</dbReference>
<dbReference type="EMBL" id="DROD01000304">
    <property type="protein sequence ID" value="HHJ52432.1"/>
    <property type="molecule type" value="Genomic_DNA"/>
</dbReference>
<comment type="caution">
    <text evidence="8">The sequence shown here is derived from an EMBL/GenBank/DDBJ whole genome shotgun (WGS) entry which is preliminary data.</text>
</comment>
<reference evidence="8" key="1">
    <citation type="journal article" date="2020" name="mSystems">
        <title>Genome- and Community-Level Interaction Insights into Carbon Utilization and Element Cycling Functions of Hydrothermarchaeota in Hydrothermal Sediment.</title>
        <authorList>
            <person name="Zhou Z."/>
            <person name="Liu Y."/>
            <person name="Xu W."/>
            <person name="Pan J."/>
            <person name="Luo Z.H."/>
            <person name="Li M."/>
        </authorList>
    </citation>
    <scope>NUCLEOTIDE SEQUENCE [LARGE SCALE GENOMIC DNA]</scope>
    <source>
        <strain evidence="8">HyVt-527</strain>
    </source>
</reference>
<comment type="caution">
    <text evidence="6">Lacks conserved residue(s) required for the propagation of feature annotation.</text>
</comment>
<evidence type="ECO:0000256" key="1">
    <source>
        <dbReference type="ARBA" id="ARBA00022649"/>
    </source>
</evidence>
<evidence type="ECO:0000256" key="3">
    <source>
        <dbReference type="ARBA" id="ARBA00022679"/>
    </source>
</evidence>
<dbReference type="GO" id="GO:0016779">
    <property type="term" value="F:nucleotidyltransferase activity"/>
    <property type="evidence" value="ECO:0007669"/>
    <property type="project" value="UniProtKB-UniRule"/>
</dbReference>
<evidence type="ECO:0000256" key="4">
    <source>
        <dbReference type="ARBA" id="ARBA00022695"/>
    </source>
</evidence>
<organism evidence="8">
    <name type="scientific">Caldithrix abyssi</name>
    <dbReference type="NCBI Taxonomy" id="187145"/>
    <lineage>
        <taxon>Bacteria</taxon>
        <taxon>Pseudomonadati</taxon>
        <taxon>Calditrichota</taxon>
        <taxon>Calditrichia</taxon>
        <taxon>Calditrichales</taxon>
        <taxon>Calditrichaceae</taxon>
        <taxon>Caldithrix</taxon>
    </lineage>
</organism>
<comment type="similarity">
    <text evidence="6">Belongs to the DarT ADP-ribosyltransferase family.</text>
</comment>
<dbReference type="PROSITE" id="PS52018">
    <property type="entry name" value="DART"/>
    <property type="match status" value="1"/>
</dbReference>
<evidence type="ECO:0000259" key="7">
    <source>
        <dbReference type="PROSITE" id="PS52018"/>
    </source>
</evidence>
<name>A0A7V5PNN2_CALAY</name>
<evidence type="ECO:0000256" key="6">
    <source>
        <dbReference type="PROSITE-ProRule" id="PRU01362"/>
    </source>
</evidence>